<feature type="signal peptide" evidence="3">
    <location>
        <begin position="1"/>
        <end position="18"/>
    </location>
</feature>
<sequence>MAVTVLASSLLLALVVTARPILPNANDVPQVGDTPLDVRDALQSVFEARIGQPVECLGCEGDKIELHVTTAEEQDAVLSGLDDIEAIKAIVTLSPDDSLTEEEKKLYELLEGHASAQAHPASLDDIDGDTLIPPVAELITSPEGLPDVTEASPQEKNETTLDPYAQLVDSLYDFGSSPLIILAFSCFAASLALGCLLGVLYLKYRLCGASEETLEYSPPREKSAASTDSPDDSDSFGGEKLGLLFLDAMPSEPSGVIVTSEDGEINEKIVRVDEAYYNQYDYSSDEDPDEVDEKYHDAFASPYMHSNPSLPRISVDYSDPDLLPLPIKESATPYSTPPHTPPRSTLRRLPSQLSMRESRPSTPLSKPAWSLRASNAPPLGLSASPSASPMMRAVSPEPVSLPIPGAFVAEDTDMVERPEPRRAYRAPMPELDLAFAMQLRPGMGMGSDPAWLVRFLMTMFGWMTVLIGGNPAARRSNQLAIMA</sequence>
<feature type="compositionally biased region" description="Polar residues" evidence="1">
    <location>
        <begin position="351"/>
        <end position="364"/>
    </location>
</feature>
<feature type="transmembrane region" description="Helical" evidence="2">
    <location>
        <begin position="179"/>
        <end position="202"/>
    </location>
</feature>
<dbReference type="OrthoDB" id="2686083at2759"/>
<accession>A0A9P3GK72</accession>
<dbReference type="AlphaFoldDB" id="A0A9P3GK72"/>
<feature type="region of interest" description="Disordered" evidence="1">
    <location>
        <begin position="324"/>
        <end position="392"/>
    </location>
</feature>
<protein>
    <recommendedName>
        <fullName evidence="6">Transmembrane protein</fullName>
    </recommendedName>
</protein>
<keyword evidence="2" id="KW-0472">Membrane</keyword>
<organism evidence="4 5">
    <name type="scientific">Phanerochaete sordida</name>
    <dbReference type="NCBI Taxonomy" id="48140"/>
    <lineage>
        <taxon>Eukaryota</taxon>
        <taxon>Fungi</taxon>
        <taxon>Dikarya</taxon>
        <taxon>Basidiomycota</taxon>
        <taxon>Agaricomycotina</taxon>
        <taxon>Agaricomycetes</taxon>
        <taxon>Polyporales</taxon>
        <taxon>Phanerochaetaceae</taxon>
        <taxon>Phanerochaete</taxon>
    </lineage>
</organism>
<proteinExistence type="predicted"/>
<evidence type="ECO:0000256" key="1">
    <source>
        <dbReference type="SAM" id="MobiDB-lite"/>
    </source>
</evidence>
<feature type="chain" id="PRO_5040347686" description="Transmembrane protein" evidence="3">
    <location>
        <begin position="19"/>
        <end position="483"/>
    </location>
</feature>
<dbReference type="EMBL" id="BPQB01000058">
    <property type="protein sequence ID" value="GJE96286.1"/>
    <property type="molecule type" value="Genomic_DNA"/>
</dbReference>
<name>A0A9P3GK72_9APHY</name>
<evidence type="ECO:0000256" key="2">
    <source>
        <dbReference type="SAM" id="Phobius"/>
    </source>
</evidence>
<keyword evidence="3" id="KW-0732">Signal</keyword>
<feature type="compositionally biased region" description="Low complexity" evidence="1">
    <location>
        <begin position="373"/>
        <end position="392"/>
    </location>
</feature>
<feature type="transmembrane region" description="Helical" evidence="2">
    <location>
        <begin position="451"/>
        <end position="469"/>
    </location>
</feature>
<evidence type="ECO:0000313" key="4">
    <source>
        <dbReference type="EMBL" id="GJE96286.1"/>
    </source>
</evidence>
<evidence type="ECO:0000256" key="3">
    <source>
        <dbReference type="SAM" id="SignalP"/>
    </source>
</evidence>
<keyword evidence="5" id="KW-1185">Reference proteome</keyword>
<keyword evidence="2" id="KW-0812">Transmembrane</keyword>
<reference evidence="4 5" key="1">
    <citation type="submission" date="2021-08" db="EMBL/GenBank/DDBJ databases">
        <title>Draft Genome Sequence of Phanerochaete sordida strain YK-624.</title>
        <authorList>
            <person name="Mori T."/>
            <person name="Dohra H."/>
            <person name="Suzuki T."/>
            <person name="Kawagishi H."/>
            <person name="Hirai H."/>
        </authorList>
    </citation>
    <scope>NUCLEOTIDE SEQUENCE [LARGE SCALE GENOMIC DNA]</scope>
    <source>
        <strain evidence="4 5">YK-624</strain>
    </source>
</reference>
<gene>
    <name evidence="4" type="ORF">PsYK624_124800</name>
</gene>
<evidence type="ECO:0008006" key="6">
    <source>
        <dbReference type="Google" id="ProtNLM"/>
    </source>
</evidence>
<comment type="caution">
    <text evidence="4">The sequence shown here is derived from an EMBL/GenBank/DDBJ whole genome shotgun (WGS) entry which is preliminary data.</text>
</comment>
<keyword evidence="2" id="KW-1133">Transmembrane helix</keyword>
<evidence type="ECO:0000313" key="5">
    <source>
        <dbReference type="Proteomes" id="UP000703269"/>
    </source>
</evidence>
<feature type="region of interest" description="Disordered" evidence="1">
    <location>
        <begin position="215"/>
        <end position="235"/>
    </location>
</feature>
<dbReference type="Proteomes" id="UP000703269">
    <property type="component" value="Unassembled WGS sequence"/>
</dbReference>